<comment type="caution">
    <text evidence="2">The sequence shown here is derived from an EMBL/GenBank/DDBJ whole genome shotgun (WGS) entry which is preliminary data.</text>
</comment>
<feature type="compositionally biased region" description="Low complexity" evidence="1">
    <location>
        <begin position="306"/>
        <end position="321"/>
    </location>
</feature>
<keyword evidence="2" id="KW-0548">Nucleotidyltransferase</keyword>
<reference evidence="2" key="1">
    <citation type="journal article" date="2019" name="Sci. Rep.">
        <title>Draft genome of Tanacetum cinerariifolium, the natural source of mosquito coil.</title>
        <authorList>
            <person name="Yamashiro T."/>
            <person name="Shiraishi A."/>
            <person name="Satake H."/>
            <person name="Nakayama K."/>
        </authorList>
    </citation>
    <scope>NUCLEOTIDE SEQUENCE</scope>
</reference>
<dbReference type="GO" id="GO:0003964">
    <property type="term" value="F:RNA-directed DNA polymerase activity"/>
    <property type="evidence" value="ECO:0007669"/>
    <property type="project" value="UniProtKB-KW"/>
</dbReference>
<proteinExistence type="predicted"/>
<feature type="region of interest" description="Disordered" evidence="1">
    <location>
        <begin position="929"/>
        <end position="955"/>
    </location>
</feature>
<feature type="region of interest" description="Disordered" evidence="1">
    <location>
        <begin position="306"/>
        <end position="376"/>
    </location>
</feature>
<dbReference type="Gene3D" id="2.40.70.10">
    <property type="entry name" value="Acid Proteases"/>
    <property type="match status" value="1"/>
</dbReference>
<evidence type="ECO:0000256" key="1">
    <source>
        <dbReference type="SAM" id="MobiDB-lite"/>
    </source>
</evidence>
<feature type="compositionally biased region" description="Polar residues" evidence="1">
    <location>
        <begin position="929"/>
        <end position="944"/>
    </location>
</feature>
<dbReference type="InterPro" id="IPR021109">
    <property type="entry name" value="Peptidase_aspartic_dom_sf"/>
</dbReference>
<evidence type="ECO:0000313" key="2">
    <source>
        <dbReference type="EMBL" id="GEU32188.1"/>
    </source>
</evidence>
<feature type="region of interest" description="Disordered" evidence="1">
    <location>
        <begin position="834"/>
        <end position="858"/>
    </location>
</feature>
<accession>A0A6L2J5B3</accession>
<gene>
    <name evidence="2" type="ORF">Tci_004166</name>
</gene>
<keyword evidence="2" id="KW-0808">Transferase</keyword>
<sequence>MGVVRELQASLNKRQALINDVNQLKDNKIVTILFFIEMQDKEMAVVRDLLIKINEALMRPIEKTEFLYYCKRTRRSYFPQTATIPRRSRKHTSNVVEPEIPTIVEIADNRTMAQMLQAPIEGYEDAIVVPPINANNFELKQTLINLVQSNQQCPHHGFSELHQFDTFYNALNPNDQDALDSAAGGNFLDKIPRECLSIIERKSKVRYSRSRVTDSRANTNAPLPSSSHSNSFDIQQIAASLEDKLEIRMNRFEKSLNDMKVSFVTSTAPIKAVEKVCVICGANHSYNHYDFQNQMMNFMQNLYNNKPSSSSSLPSNTIPNPKGEAKPITTRSGMSYKEPSIPPPGVEQQEPTEATKDTKLPSTEDIQPPSVQAQEEEPIENPFVLIPKAKANLPYLSRLAKEKLREKDDILAEKFMEIFRDPHFELSFADALVHMPKFAPMFKKLLNNKNKLIELTKTPLNENCSAIVLKKLPEKLGDPGRFLIPCNFSKFDNCLALADLGASINLMPLSIWKKLKLPTLNDTKMVLELADRTISKPTGVAKNVFVKVGKFYFPADFVVLDFIANPRVPLILGRPFLSTAHAIINVHERKVILRQDKQPLTIQCGDTPSIKKFEQINKIDLINAGESDSEEIENFLNDDSIPIGVENSEFNMEEDLLFLERLLSEEPCSIPPMIPNQTKPSIKEPEHTFSMGYEHFSTTLVRKVVTESSTKNLVPIPRECETDNLDEFSGPFIPIHIAEEERIRREHAHYINRIEMLFIINPCPHPQVNANTNFESIPSLPIPIQDNDSQRKEIDIVISTNDVLPLGVENDDSDGEVDAVDDLRVDNSILNSEHEYSKSEESDFDNPSVPLPPPEPPDEEFDFEIDFGDGILVVRNTIVEFECIDARVKFDVSNDENDDLSYFMFAKVFSLLSAESEDTIFDPGMDCAQNSKNQSKTGQYQHKNGNQKKKPDQKAVFSKKTYIEAQLSKIQSSGTFLAQ</sequence>
<name>A0A6L2J5B3_TANCI</name>
<protein>
    <submittedName>
        <fullName evidence="2">Reverse transcriptase domain-containing protein</fullName>
    </submittedName>
</protein>
<dbReference type="CDD" id="cd00303">
    <property type="entry name" value="retropepsin_like"/>
    <property type="match status" value="1"/>
</dbReference>
<feature type="compositionally biased region" description="Polar residues" evidence="1">
    <location>
        <begin position="360"/>
        <end position="373"/>
    </location>
</feature>
<dbReference type="SUPFAM" id="SSF50630">
    <property type="entry name" value="Acid proteases"/>
    <property type="match status" value="1"/>
</dbReference>
<feature type="compositionally biased region" description="Polar residues" evidence="1">
    <location>
        <begin position="215"/>
        <end position="230"/>
    </location>
</feature>
<feature type="region of interest" description="Disordered" evidence="1">
    <location>
        <begin position="209"/>
        <end position="230"/>
    </location>
</feature>
<dbReference type="EMBL" id="BKCJ010000329">
    <property type="protein sequence ID" value="GEU32188.1"/>
    <property type="molecule type" value="Genomic_DNA"/>
</dbReference>
<dbReference type="PANTHER" id="PTHR33067">
    <property type="entry name" value="RNA-DIRECTED DNA POLYMERASE-RELATED"/>
    <property type="match status" value="1"/>
</dbReference>
<organism evidence="2">
    <name type="scientific">Tanacetum cinerariifolium</name>
    <name type="common">Dalmatian daisy</name>
    <name type="synonym">Chrysanthemum cinerariifolium</name>
    <dbReference type="NCBI Taxonomy" id="118510"/>
    <lineage>
        <taxon>Eukaryota</taxon>
        <taxon>Viridiplantae</taxon>
        <taxon>Streptophyta</taxon>
        <taxon>Embryophyta</taxon>
        <taxon>Tracheophyta</taxon>
        <taxon>Spermatophyta</taxon>
        <taxon>Magnoliopsida</taxon>
        <taxon>eudicotyledons</taxon>
        <taxon>Gunneridae</taxon>
        <taxon>Pentapetalae</taxon>
        <taxon>asterids</taxon>
        <taxon>campanulids</taxon>
        <taxon>Asterales</taxon>
        <taxon>Asteraceae</taxon>
        <taxon>Asteroideae</taxon>
        <taxon>Anthemideae</taxon>
        <taxon>Anthemidinae</taxon>
        <taxon>Tanacetum</taxon>
    </lineage>
</organism>
<dbReference type="PANTHER" id="PTHR33067:SF35">
    <property type="entry name" value="ASPARTIC PEPTIDASE DDI1-TYPE DOMAIN-CONTAINING PROTEIN"/>
    <property type="match status" value="1"/>
</dbReference>
<dbReference type="AlphaFoldDB" id="A0A6L2J5B3"/>
<keyword evidence="2" id="KW-0695">RNA-directed DNA polymerase</keyword>